<feature type="domain" description="PGG" evidence="3">
    <location>
        <begin position="34"/>
        <end position="146"/>
    </location>
</feature>
<feature type="transmembrane region" description="Helical" evidence="2">
    <location>
        <begin position="148"/>
        <end position="166"/>
    </location>
</feature>
<proteinExistence type="predicted"/>
<dbReference type="Pfam" id="PF13962">
    <property type="entry name" value="PGG"/>
    <property type="match status" value="1"/>
</dbReference>
<dbReference type="PANTHER" id="PTHR24177">
    <property type="entry name" value="CASKIN"/>
    <property type="match status" value="1"/>
</dbReference>
<keyword evidence="2" id="KW-0812">Transmembrane</keyword>
<organism evidence="4 5">
    <name type="scientific">Carex littledalei</name>
    <dbReference type="NCBI Taxonomy" id="544730"/>
    <lineage>
        <taxon>Eukaryota</taxon>
        <taxon>Viridiplantae</taxon>
        <taxon>Streptophyta</taxon>
        <taxon>Embryophyta</taxon>
        <taxon>Tracheophyta</taxon>
        <taxon>Spermatophyta</taxon>
        <taxon>Magnoliopsida</taxon>
        <taxon>Liliopsida</taxon>
        <taxon>Poales</taxon>
        <taxon>Cyperaceae</taxon>
        <taxon>Cyperoideae</taxon>
        <taxon>Cariceae</taxon>
        <taxon>Carex</taxon>
        <taxon>Carex subgen. Euthyceras</taxon>
    </lineage>
</organism>
<feature type="transmembrane region" description="Helical" evidence="2">
    <location>
        <begin position="123"/>
        <end position="142"/>
    </location>
</feature>
<keyword evidence="2" id="KW-0472">Membrane</keyword>
<reference evidence="4" key="1">
    <citation type="submission" date="2020-01" db="EMBL/GenBank/DDBJ databases">
        <title>Genome sequence of Kobresia littledalei, the first chromosome-level genome in the family Cyperaceae.</title>
        <authorList>
            <person name="Qu G."/>
        </authorList>
    </citation>
    <scope>NUCLEOTIDE SEQUENCE</scope>
    <source>
        <strain evidence="4">C.B.Clarke</strain>
        <tissue evidence="4">Leaf</tissue>
    </source>
</reference>
<accession>A0A833QQ09</accession>
<keyword evidence="5" id="KW-1185">Reference proteome</keyword>
<feature type="region of interest" description="Disordered" evidence="1">
    <location>
        <begin position="1"/>
        <end position="33"/>
    </location>
</feature>
<evidence type="ECO:0000256" key="2">
    <source>
        <dbReference type="SAM" id="Phobius"/>
    </source>
</evidence>
<gene>
    <name evidence="4" type="ORF">FCM35_KLT02671</name>
</gene>
<name>A0A833QQ09_9POAL</name>
<feature type="compositionally biased region" description="Basic and acidic residues" evidence="1">
    <location>
        <begin position="1"/>
        <end position="20"/>
    </location>
</feature>
<dbReference type="GO" id="GO:0016020">
    <property type="term" value="C:membrane"/>
    <property type="evidence" value="ECO:0007669"/>
    <property type="project" value="TreeGrafter"/>
</dbReference>
<sequence>MAQKTQHSDHNTNMVDEKAEAASTNNPSKADTRKKWFEKRRDSIMVVAVLAASVTYTTGLSPPGGLWQDELNNHKAGSSILHDKFPDRYTTFFYANGTAFMASLVIIILIMNENVSNHRSRFIVMYITMVLDLVSLMIAYAAGCARRLSTSIYVIGLAAAVLLFVATDHFLITLFNNFFPNCYFPLAIFKKICPNCCWTSSPAPQDAQEGGKV</sequence>
<evidence type="ECO:0000259" key="3">
    <source>
        <dbReference type="Pfam" id="PF13962"/>
    </source>
</evidence>
<evidence type="ECO:0000256" key="1">
    <source>
        <dbReference type="SAM" id="MobiDB-lite"/>
    </source>
</evidence>
<evidence type="ECO:0000313" key="4">
    <source>
        <dbReference type="EMBL" id="KAF3331265.1"/>
    </source>
</evidence>
<keyword evidence="2" id="KW-1133">Transmembrane helix</keyword>
<protein>
    <recommendedName>
        <fullName evidence="3">PGG domain-containing protein</fullName>
    </recommendedName>
</protein>
<feature type="transmembrane region" description="Helical" evidence="2">
    <location>
        <begin position="43"/>
        <end position="61"/>
    </location>
</feature>
<dbReference type="InterPro" id="IPR026961">
    <property type="entry name" value="PGG_dom"/>
</dbReference>
<dbReference type="AlphaFoldDB" id="A0A833QQ09"/>
<comment type="caution">
    <text evidence="4">The sequence shown here is derived from an EMBL/GenBank/DDBJ whole genome shotgun (WGS) entry which is preliminary data.</text>
</comment>
<dbReference type="OrthoDB" id="681126at2759"/>
<dbReference type="Proteomes" id="UP000623129">
    <property type="component" value="Unassembled WGS sequence"/>
</dbReference>
<dbReference type="EMBL" id="SWLB01000012">
    <property type="protein sequence ID" value="KAF3331265.1"/>
    <property type="molecule type" value="Genomic_DNA"/>
</dbReference>
<dbReference type="PANTHER" id="PTHR24177:SF432">
    <property type="entry name" value="OS06G0286146 PROTEIN"/>
    <property type="match status" value="1"/>
</dbReference>
<feature type="transmembrane region" description="Helical" evidence="2">
    <location>
        <begin position="92"/>
        <end position="111"/>
    </location>
</feature>
<evidence type="ECO:0000313" key="5">
    <source>
        <dbReference type="Proteomes" id="UP000623129"/>
    </source>
</evidence>